<keyword evidence="3" id="KW-1185">Reference proteome</keyword>
<evidence type="ECO:0000313" key="2">
    <source>
        <dbReference type="EMBL" id="CAK0884927.1"/>
    </source>
</evidence>
<feature type="compositionally biased region" description="Basic and acidic residues" evidence="1">
    <location>
        <begin position="225"/>
        <end position="242"/>
    </location>
</feature>
<proteinExistence type="predicted"/>
<feature type="compositionally biased region" description="Gly residues" evidence="1">
    <location>
        <begin position="215"/>
        <end position="224"/>
    </location>
</feature>
<feature type="non-terminal residue" evidence="2">
    <location>
        <position position="1"/>
    </location>
</feature>
<sequence>SARVLASASRPRRRQPAMKKKRGLAEGAAADEGKPTAKKAVAAAEGEPLVKKAAKRKASLGDAASTAGHGTPAQDGAAAAAAAAPNKKKKGAAVLEADKADLIKQAIEEIRTGITAPGAQEKGKAFVPKNWAARYREALGSFKAFLKSQPSEFLVVEDGQGDFTVRAASDAEPVPVPKEMPWATQLHKAWLAYCKAVPRPLRDFRGGFLAAVPGGGRPASAGGGGEEREPEGPPPKKKEGPRRLSGGRLGLGETRGRLVSQTVAAHAGGEGIRAGEARASV</sequence>
<accession>A0ABN9WJ15</accession>
<feature type="compositionally biased region" description="Basic residues" evidence="1">
    <location>
        <begin position="10"/>
        <end position="22"/>
    </location>
</feature>
<dbReference type="Proteomes" id="UP001189429">
    <property type="component" value="Unassembled WGS sequence"/>
</dbReference>
<dbReference type="EMBL" id="CAUYUJ010018607">
    <property type="protein sequence ID" value="CAK0884927.1"/>
    <property type="molecule type" value="Genomic_DNA"/>
</dbReference>
<protein>
    <submittedName>
        <fullName evidence="2">Uncharacterized protein</fullName>
    </submittedName>
</protein>
<comment type="caution">
    <text evidence="2">The sequence shown here is derived from an EMBL/GenBank/DDBJ whole genome shotgun (WGS) entry which is preliminary data.</text>
</comment>
<feature type="region of interest" description="Disordered" evidence="1">
    <location>
        <begin position="215"/>
        <end position="281"/>
    </location>
</feature>
<evidence type="ECO:0000313" key="3">
    <source>
        <dbReference type="Proteomes" id="UP001189429"/>
    </source>
</evidence>
<organism evidence="2 3">
    <name type="scientific">Prorocentrum cordatum</name>
    <dbReference type="NCBI Taxonomy" id="2364126"/>
    <lineage>
        <taxon>Eukaryota</taxon>
        <taxon>Sar</taxon>
        <taxon>Alveolata</taxon>
        <taxon>Dinophyceae</taxon>
        <taxon>Prorocentrales</taxon>
        <taxon>Prorocentraceae</taxon>
        <taxon>Prorocentrum</taxon>
    </lineage>
</organism>
<reference evidence="2" key="1">
    <citation type="submission" date="2023-10" db="EMBL/GenBank/DDBJ databases">
        <authorList>
            <person name="Chen Y."/>
            <person name="Shah S."/>
            <person name="Dougan E. K."/>
            <person name="Thang M."/>
            <person name="Chan C."/>
        </authorList>
    </citation>
    <scope>NUCLEOTIDE SEQUENCE [LARGE SCALE GENOMIC DNA]</scope>
</reference>
<name>A0ABN9WJ15_9DINO</name>
<gene>
    <name evidence="2" type="ORF">PCOR1329_LOCUS66691</name>
</gene>
<evidence type="ECO:0000256" key="1">
    <source>
        <dbReference type="SAM" id="MobiDB-lite"/>
    </source>
</evidence>
<feature type="non-terminal residue" evidence="2">
    <location>
        <position position="281"/>
    </location>
</feature>
<feature type="region of interest" description="Disordered" evidence="1">
    <location>
        <begin position="1"/>
        <end position="79"/>
    </location>
</feature>